<accession>A0A154P2F7</accession>
<gene>
    <name evidence="2" type="ORF">WN55_07578</name>
</gene>
<keyword evidence="3" id="KW-1185">Reference proteome</keyword>
<sequence length="94" mass="10736">MSLTLTRIAECINRGPPDDAYRRVTEKERNGGGGRAHEEDRHRRIPPKEEDFSSDLAVERKAGQASCLPLPTGSHMPIHARKTVNHRRSDRWRP</sequence>
<dbReference type="EMBL" id="KQ434806">
    <property type="protein sequence ID" value="KZC06116.1"/>
    <property type="molecule type" value="Genomic_DNA"/>
</dbReference>
<protein>
    <submittedName>
        <fullName evidence="2">Uncharacterized protein</fullName>
    </submittedName>
</protein>
<name>A0A154P2F7_DUFNO</name>
<organism evidence="2 3">
    <name type="scientific">Dufourea novaeangliae</name>
    <name type="common">Sweat bee</name>
    <dbReference type="NCBI Taxonomy" id="178035"/>
    <lineage>
        <taxon>Eukaryota</taxon>
        <taxon>Metazoa</taxon>
        <taxon>Ecdysozoa</taxon>
        <taxon>Arthropoda</taxon>
        <taxon>Hexapoda</taxon>
        <taxon>Insecta</taxon>
        <taxon>Pterygota</taxon>
        <taxon>Neoptera</taxon>
        <taxon>Endopterygota</taxon>
        <taxon>Hymenoptera</taxon>
        <taxon>Apocrita</taxon>
        <taxon>Aculeata</taxon>
        <taxon>Apoidea</taxon>
        <taxon>Anthophila</taxon>
        <taxon>Halictidae</taxon>
        <taxon>Rophitinae</taxon>
        <taxon>Dufourea</taxon>
    </lineage>
</organism>
<feature type="region of interest" description="Disordered" evidence="1">
    <location>
        <begin position="13"/>
        <end position="52"/>
    </location>
</feature>
<feature type="compositionally biased region" description="Basic and acidic residues" evidence="1">
    <location>
        <begin position="16"/>
        <end position="52"/>
    </location>
</feature>
<evidence type="ECO:0000313" key="2">
    <source>
        <dbReference type="EMBL" id="KZC06116.1"/>
    </source>
</evidence>
<dbReference type="Proteomes" id="UP000076502">
    <property type="component" value="Unassembled WGS sequence"/>
</dbReference>
<reference evidence="2 3" key="1">
    <citation type="submission" date="2015-07" db="EMBL/GenBank/DDBJ databases">
        <title>The genome of Dufourea novaeangliae.</title>
        <authorList>
            <person name="Pan H."/>
            <person name="Kapheim K."/>
        </authorList>
    </citation>
    <scope>NUCLEOTIDE SEQUENCE [LARGE SCALE GENOMIC DNA]</scope>
    <source>
        <strain evidence="2">0120121106</strain>
        <tissue evidence="2">Whole body</tissue>
    </source>
</reference>
<evidence type="ECO:0000313" key="3">
    <source>
        <dbReference type="Proteomes" id="UP000076502"/>
    </source>
</evidence>
<feature type="compositionally biased region" description="Basic residues" evidence="1">
    <location>
        <begin position="78"/>
        <end position="94"/>
    </location>
</feature>
<dbReference type="AlphaFoldDB" id="A0A154P2F7"/>
<evidence type="ECO:0000256" key="1">
    <source>
        <dbReference type="SAM" id="MobiDB-lite"/>
    </source>
</evidence>
<feature type="region of interest" description="Disordered" evidence="1">
    <location>
        <begin position="66"/>
        <end position="94"/>
    </location>
</feature>
<proteinExistence type="predicted"/>